<feature type="transmembrane region" description="Helical" evidence="7">
    <location>
        <begin position="68"/>
        <end position="88"/>
    </location>
</feature>
<keyword evidence="6 7" id="KW-0472">Membrane</keyword>
<evidence type="ECO:0000256" key="3">
    <source>
        <dbReference type="ARBA" id="ARBA00022475"/>
    </source>
</evidence>
<evidence type="ECO:0000256" key="4">
    <source>
        <dbReference type="ARBA" id="ARBA00022692"/>
    </source>
</evidence>
<evidence type="ECO:0000256" key="2">
    <source>
        <dbReference type="ARBA" id="ARBA00022448"/>
    </source>
</evidence>
<evidence type="ECO:0000256" key="5">
    <source>
        <dbReference type="ARBA" id="ARBA00022989"/>
    </source>
</evidence>
<dbReference type="AlphaFoldDB" id="A0A7C5XFR3"/>
<evidence type="ECO:0000256" key="1">
    <source>
        <dbReference type="ARBA" id="ARBA00004651"/>
    </source>
</evidence>
<dbReference type="EMBL" id="DRZI01000023">
    <property type="protein sequence ID" value="HHP81159.1"/>
    <property type="molecule type" value="Genomic_DNA"/>
</dbReference>
<keyword evidence="5 7" id="KW-1133">Transmembrane helix</keyword>
<keyword evidence="3" id="KW-1003">Cell membrane</keyword>
<dbReference type="PANTHER" id="PTHR34702:SF1">
    <property type="entry name" value="NA(+)_H(+) ANTIPORTER SUBUNIT F"/>
    <property type="match status" value="1"/>
</dbReference>
<gene>
    <name evidence="8" type="ORF">ENM84_00690</name>
</gene>
<keyword evidence="2" id="KW-0813">Transport</keyword>
<comment type="subcellular location">
    <subcellularLocation>
        <location evidence="1">Cell membrane</location>
        <topology evidence="1">Multi-pass membrane protein</topology>
    </subcellularLocation>
</comment>
<organism evidence="8">
    <name type="scientific">Ignisphaera aggregans</name>
    <dbReference type="NCBI Taxonomy" id="334771"/>
    <lineage>
        <taxon>Archaea</taxon>
        <taxon>Thermoproteota</taxon>
        <taxon>Thermoprotei</taxon>
        <taxon>Desulfurococcales</taxon>
        <taxon>Desulfurococcaceae</taxon>
        <taxon>Ignisphaera</taxon>
    </lineage>
</organism>
<sequence>MIKLDFLETWVTNFLTISMFVYIASFLLYLVRLFKGPTIPDMILAIDALGFDLAAFLIILSIIFRNPILIPCAIVLSLWIYALDIYVAKYLEAKEMGE</sequence>
<comment type="caution">
    <text evidence="8">The sequence shown here is derived from an EMBL/GenBank/DDBJ whole genome shotgun (WGS) entry which is preliminary data.</text>
</comment>
<accession>A0A7C5XFR3</accession>
<evidence type="ECO:0000256" key="6">
    <source>
        <dbReference type="ARBA" id="ARBA00023136"/>
    </source>
</evidence>
<evidence type="ECO:0000313" key="8">
    <source>
        <dbReference type="EMBL" id="HHP81159.1"/>
    </source>
</evidence>
<dbReference type="GO" id="GO:0015385">
    <property type="term" value="F:sodium:proton antiporter activity"/>
    <property type="evidence" value="ECO:0007669"/>
    <property type="project" value="TreeGrafter"/>
</dbReference>
<dbReference type="InterPro" id="IPR007208">
    <property type="entry name" value="MrpF/PhaF-like"/>
</dbReference>
<dbReference type="GO" id="GO:0005886">
    <property type="term" value="C:plasma membrane"/>
    <property type="evidence" value="ECO:0007669"/>
    <property type="project" value="UniProtKB-SubCell"/>
</dbReference>
<proteinExistence type="predicted"/>
<dbReference type="Pfam" id="PF04066">
    <property type="entry name" value="MrpF_PhaF"/>
    <property type="match status" value="1"/>
</dbReference>
<feature type="transmembrane region" description="Helical" evidence="7">
    <location>
        <begin position="12"/>
        <end position="31"/>
    </location>
</feature>
<name>A0A7C5XFR3_9CREN</name>
<reference evidence="8" key="1">
    <citation type="journal article" date="2020" name="mSystems">
        <title>Genome- and Community-Level Interaction Insights into Carbon Utilization and Element Cycling Functions of Hydrothermarchaeota in Hydrothermal Sediment.</title>
        <authorList>
            <person name="Zhou Z."/>
            <person name="Liu Y."/>
            <person name="Xu W."/>
            <person name="Pan J."/>
            <person name="Luo Z.H."/>
            <person name="Li M."/>
        </authorList>
    </citation>
    <scope>NUCLEOTIDE SEQUENCE [LARGE SCALE GENOMIC DNA]</scope>
    <source>
        <strain evidence="8">SpSt-1121</strain>
    </source>
</reference>
<keyword evidence="4 7" id="KW-0812">Transmembrane</keyword>
<feature type="transmembrane region" description="Helical" evidence="7">
    <location>
        <begin position="43"/>
        <end position="62"/>
    </location>
</feature>
<evidence type="ECO:0000256" key="7">
    <source>
        <dbReference type="SAM" id="Phobius"/>
    </source>
</evidence>
<dbReference type="PANTHER" id="PTHR34702">
    <property type="entry name" value="NA(+)/H(+) ANTIPORTER SUBUNIT F1"/>
    <property type="match status" value="1"/>
</dbReference>
<protein>
    <submittedName>
        <fullName evidence="8">pH regulation protein F</fullName>
    </submittedName>
</protein>